<dbReference type="GO" id="GO:0046872">
    <property type="term" value="F:metal ion binding"/>
    <property type="evidence" value="ECO:0007669"/>
    <property type="project" value="UniProtKB-KW"/>
</dbReference>
<dbReference type="InterPro" id="IPR004529">
    <property type="entry name" value="Phe-tRNA-synth_IIc_asu"/>
</dbReference>
<evidence type="ECO:0000313" key="13">
    <source>
        <dbReference type="EMBL" id="VAX26262.1"/>
    </source>
</evidence>
<gene>
    <name evidence="13" type="ORF">MNBD_NITROSPIRAE01-1235</name>
</gene>
<dbReference type="SUPFAM" id="SSF55681">
    <property type="entry name" value="Class II aaRS and biotin synthetases"/>
    <property type="match status" value="1"/>
</dbReference>
<name>A0A3B1CDF6_9ZZZZ</name>
<keyword evidence="10" id="KW-0648">Protein biosynthesis</keyword>
<dbReference type="PROSITE" id="PS50862">
    <property type="entry name" value="AA_TRNA_LIGASE_II"/>
    <property type="match status" value="1"/>
</dbReference>
<keyword evidence="9" id="KW-0460">Magnesium</keyword>
<sequence>MTEINLSHLLEALHPLEKQVMRVFAEQDQCSPELLAKSSGLKPAQISSAIEWLLAKKMIVLSDEKVKLIASLTEIGEKYAALKNPPLRMAEEILERGEVGIRELQQRTDMAPEEKSKAIGALKSSGAVSVVSGGRFKISDEVPLSVFRDLQNVIDGLKKKDSRCLFSEFSAAEQSIIEIHHRKRSPSKGIFRVDEEISRIYQKTDLFAPVYEKVVSEKSVETLSELTPEILKEKSWQGKVFRKYNIQLPPSRISGGALHPYKVFLDQVKTKFVSMGFSEMRGPLVENEFWDMDALFMPQFHPAREIHDVYFVKDTPHDRSIPKDVVDRVAAAHEDGGDTGSRGWRYPFDAERTRRLILRSQGTSVSARILGAGAKNPGKYFSIARCFRYDQVDATHAPDFFQVEGIVLGKEIHFRTLLGLLTLFAKEVALAEEIKFLPAYFPFTEPSVEMHVRHPKLGWMELGGAGLFRPEVTGPLGVNVPVIAWGLGLDRMAMMALGISDIRDLFSSDLNMVREKQHINKVKHADY</sequence>
<dbReference type="GO" id="GO:0005737">
    <property type="term" value="C:cytoplasm"/>
    <property type="evidence" value="ECO:0007669"/>
    <property type="project" value="UniProtKB-SubCell"/>
</dbReference>
<dbReference type="InterPro" id="IPR006195">
    <property type="entry name" value="aa-tRNA-synth_II"/>
</dbReference>
<evidence type="ECO:0000256" key="3">
    <source>
        <dbReference type="ARBA" id="ARBA00012814"/>
    </source>
</evidence>
<evidence type="ECO:0000256" key="5">
    <source>
        <dbReference type="ARBA" id="ARBA00022598"/>
    </source>
</evidence>
<evidence type="ECO:0000256" key="6">
    <source>
        <dbReference type="ARBA" id="ARBA00022723"/>
    </source>
</evidence>
<keyword evidence="5 13" id="KW-0436">Ligase</keyword>
<dbReference type="EMBL" id="UOGF01000007">
    <property type="protein sequence ID" value="VAX26262.1"/>
    <property type="molecule type" value="Genomic_DNA"/>
</dbReference>
<proteinExistence type="inferred from homology"/>
<evidence type="ECO:0000256" key="4">
    <source>
        <dbReference type="ARBA" id="ARBA00022490"/>
    </source>
</evidence>
<evidence type="ECO:0000256" key="1">
    <source>
        <dbReference type="ARBA" id="ARBA00004496"/>
    </source>
</evidence>
<keyword evidence="7" id="KW-0547">Nucleotide-binding</keyword>
<dbReference type="GO" id="GO:0006432">
    <property type="term" value="P:phenylalanyl-tRNA aminoacylation"/>
    <property type="evidence" value="ECO:0007669"/>
    <property type="project" value="InterPro"/>
</dbReference>
<comment type="subcellular location">
    <subcellularLocation>
        <location evidence="1">Cytoplasm</location>
    </subcellularLocation>
</comment>
<dbReference type="InterPro" id="IPR002319">
    <property type="entry name" value="Phenylalanyl-tRNA_Synthase"/>
</dbReference>
<dbReference type="NCBIfam" id="TIGR00468">
    <property type="entry name" value="pheS"/>
    <property type="match status" value="1"/>
</dbReference>
<evidence type="ECO:0000256" key="2">
    <source>
        <dbReference type="ARBA" id="ARBA00006703"/>
    </source>
</evidence>
<dbReference type="NCBIfam" id="NF003210">
    <property type="entry name" value="PRK04172.1"/>
    <property type="match status" value="1"/>
</dbReference>
<dbReference type="EC" id="6.1.1.20" evidence="3"/>
<evidence type="ECO:0000256" key="10">
    <source>
        <dbReference type="ARBA" id="ARBA00022917"/>
    </source>
</evidence>
<dbReference type="Pfam" id="PF01409">
    <property type="entry name" value="tRNA-synt_2d"/>
    <property type="match status" value="1"/>
</dbReference>
<evidence type="ECO:0000256" key="8">
    <source>
        <dbReference type="ARBA" id="ARBA00022840"/>
    </source>
</evidence>
<comment type="similarity">
    <text evidence="2">Belongs to the class-II aminoacyl-tRNA synthetase family. Phe-tRNA synthetase alpha subunit type 2 subfamily.</text>
</comment>
<evidence type="ECO:0000256" key="7">
    <source>
        <dbReference type="ARBA" id="ARBA00022741"/>
    </source>
</evidence>
<reference evidence="13" key="1">
    <citation type="submission" date="2018-06" db="EMBL/GenBank/DDBJ databases">
        <authorList>
            <person name="Zhirakovskaya E."/>
        </authorList>
    </citation>
    <scope>NUCLEOTIDE SEQUENCE</scope>
</reference>
<dbReference type="GO" id="GO:0005524">
    <property type="term" value="F:ATP binding"/>
    <property type="evidence" value="ECO:0007669"/>
    <property type="project" value="UniProtKB-KW"/>
</dbReference>
<dbReference type="Gene3D" id="3.30.930.10">
    <property type="entry name" value="Bira Bifunctional Protein, Domain 2"/>
    <property type="match status" value="1"/>
</dbReference>
<dbReference type="CDD" id="cd00496">
    <property type="entry name" value="PheRS_alpha_core"/>
    <property type="match status" value="1"/>
</dbReference>
<protein>
    <recommendedName>
        <fullName evidence="3">phenylalanine--tRNA ligase</fullName>
        <ecNumber evidence="3">6.1.1.20</ecNumber>
    </recommendedName>
</protein>
<dbReference type="PANTHER" id="PTHR11538">
    <property type="entry name" value="PHENYLALANYL-TRNA SYNTHETASE"/>
    <property type="match status" value="1"/>
</dbReference>
<keyword evidence="11 13" id="KW-0030">Aminoacyl-tRNA synthetase</keyword>
<evidence type="ECO:0000256" key="11">
    <source>
        <dbReference type="ARBA" id="ARBA00023146"/>
    </source>
</evidence>
<keyword evidence="4" id="KW-0963">Cytoplasm</keyword>
<dbReference type="GO" id="GO:0004826">
    <property type="term" value="F:phenylalanine-tRNA ligase activity"/>
    <property type="evidence" value="ECO:0007669"/>
    <property type="project" value="UniProtKB-EC"/>
</dbReference>
<keyword evidence="8" id="KW-0067">ATP-binding</keyword>
<dbReference type="InterPro" id="IPR045864">
    <property type="entry name" value="aa-tRNA-synth_II/BPL/LPL"/>
</dbReference>
<evidence type="ECO:0000259" key="12">
    <source>
        <dbReference type="PROSITE" id="PS50862"/>
    </source>
</evidence>
<evidence type="ECO:0000256" key="9">
    <source>
        <dbReference type="ARBA" id="ARBA00022842"/>
    </source>
</evidence>
<dbReference type="PANTHER" id="PTHR11538:SF40">
    <property type="entry name" value="PHENYLALANINE--TRNA LIGASE ALPHA SUBUNIT"/>
    <property type="match status" value="1"/>
</dbReference>
<dbReference type="AlphaFoldDB" id="A0A3B1CDF6"/>
<accession>A0A3B1CDF6</accession>
<keyword evidence="6" id="KW-0479">Metal-binding</keyword>
<organism evidence="13">
    <name type="scientific">hydrothermal vent metagenome</name>
    <dbReference type="NCBI Taxonomy" id="652676"/>
    <lineage>
        <taxon>unclassified sequences</taxon>
        <taxon>metagenomes</taxon>
        <taxon>ecological metagenomes</taxon>
    </lineage>
</organism>
<feature type="domain" description="Aminoacyl-transfer RNA synthetases class-II family profile" evidence="12">
    <location>
        <begin position="268"/>
        <end position="515"/>
    </location>
</feature>
<dbReference type="GO" id="GO:0000049">
    <property type="term" value="F:tRNA binding"/>
    <property type="evidence" value="ECO:0007669"/>
    <property type="project" value="InterPro"/>
</dbReference>